<evidence type="ECO:0000256" key="2">
    <source>
        <dbReference type="ARBA" id="ARBA00022723"/>
    </source>
</evidence>
<comment type="similarity">
    <text evidence="5">Belongs to the creatininase superfamily.</text>
</comment>
<keyword evidence="3" id="KW-0378">Hydrolase</keyword>
<dbReference type="Pfam" id="PF02633">
    <property type="entry name" value="Creatininase"/>
    <property type="match status" value="1"/>
</dbReference>
<keyword evidence="7" id="KW-1185">Reference proteome</keyword>
<evidence type="ECO:0000256" key="4">
    <source>
        <dbReference type="ARBA" id="ARBA00022833"/>
    </source>
</evidence>
<dbReference type="GO" id="GO:0046872">
    <property type="term" value="F:metal ion binding"/>
    <property type="evidence" value="ECO:0007669"/>
    <property type="project" value="UniProtKB-KW"/>
</dbReference>
<dbReference type="AlphaFoldDB" id="A0A6A7YAC8"/>
<comment type="cofactor">
    <cofactor evidence="1">
        <name>Zn(2+)</name>
        <dbReference type="ChEBI" id="CHEBI:29105"/>
    </cofactor>
</comment>
<comment type="caution">
    <text evidence="6">The sequence shown here is derived from an EMBL/GenBank/DDBJ whole genome shotgun (WGS) entry which is preliminary data.</text>
</comment>
<evidence type="ECO:0000256" key="3">
    <source>
        <dbReference type="ARBA" id="ARBA00022801"/>
    </source>
</evidence>
<dbReference type="GO" id="GO:0009231">
    <property type="term" value="P:riboflavin biosynthetic process"/>
    <property type="evidence" value="ECO:0007669"/>
    <property type="project" value="TreeGrafter"/>
</dbReference>
<accession>A0A6A7YAC8</accession>
<keyword evidence="4" id="KW-0862">Zinc</keyword>
<dbReference type="Gene3D" id="3.40.50.10310">
    <property type="entry name" value="Creatininase"/>
    <property type="match status" value="1"/>
</dbReference>
<evidence type="ECO:0000256" key="5">
    <source>
        <dbReference type="ARBA" id="ARBA00024029"/>
    </source>
</evidence>
<organism evidence="6 7">
    <name type="scientific">Segnochrobactrum spirostomi</name>
    <dbReference type="NCBI Taxonomy" id="2608987"/>
    <lineage>
        <taxon>Bacteria</taxon>
        <taxon>Pseudomonadati</taxon>
        <taxon>Pseudomonadota</taxon>
        <taxon>Alphaproteobacteria</taxon>
        <taxon>Hyphomicrobiales</taxon>
        <taxon>Segnochrobactraceae</taxon>
        <taxon>Segnochrobactrum</taxon>
    </lineage>
</organism>
<evidence type="ECO:0000313" key="7">
    <source>
        <dbReference type="Proteomes" id="UP000332515"/>
    </source>
</evidence>
<dbReference type="Proteomes" id="UP000332515">
    <property type="component" value="Unassembled WGS sequence"/>
</dbReference>
<evidence type="ECO:0000313" key="6">
    <source>
        <dbReference type="EMBL" id="MQT14911.1"/>
    </source>
</evidence>
<protein>
    <submittedName>
        <fullName evidence="6">Creatininase family protein</fullName>
    </submittedName>
</protein>
<evidence type="ECO:0000256" key="1">
    <source>
        <dbReference type="ARBA" id="ARBA00001947"/>
    </source>
</evidence>
<sequence>MAELTGGEARALLADNPVILLPLGSHEDQGPHAPMGDYLSADAVAEAIARRATAAGIRTLVAPVLPFGGADYFGTMPGGIALGQETLKAVLADMFECLLRHKLDRLIVVNGHGGNVDAVHQTTLAIRRNHGVTIPSLYLWAIAYGLLPELLGEKAARSAGHGADPLTSVTMHFFPDLIRPDLIPGPPPQPKALGLDVSDFGTVRFQGANIHLPLELDTIAPNGVWEGDPRLCSAETGAALAERLTALGADFIRYFVTAGA</sequence>
<dbReference type="PANTHER" id="PTHR35005">
    <property type="entry name" value="3-DEHYDRO-SCYLLO-INOSOSE HYDROLASE"/>
    <property type="match status" value="1"/>
</dbReference>
<dbReference type="InterPro" id="IPR024087">
    <property type="entry name" value="Creatininase-like_sf"/>
</dbReference>
<keyword evidence="2" id="KW-0479">Metal-binding</keyword>
<dbReference type="InterPro" id="IPR003785">
    <property type="entry name" value="Creatininase/forma_Hydrolase"/>
</dbReference>
<dbReference type="PANTHER" id="PTHR35005:SF1">
    <property type="entry name" value="2-AMINO-5-FORMYLAMINO-6-RIBOSYLAMINOPYRIMIDIN-4(3H)-ONE 5'-MONOPHOSPHATE DEFORMYLASE"/>
    <property type="match status" value="1"/>
</dbReference>
<reference evidence="6 7" key="1">
    <citation type="submission" date="2019-09" db="EMBL/GenBank/DDBJ databases">
        <title>Segnochrobactrum spirostomi gen. nov., sp. nov., isolated from the ciliate Spirostomum cf. yagiui and description of a novel family, Segnochrobactraceae fam. nov. within the order Rhizobiales of the class Alphaproteobacteria.</title>
        <authorList>
            <person name="Akter S."/>
            <person name="Shazib S.U.A."/>
            <person name="Shin M.K."/>
        </authorList>
    </citation>
    <scope>NUCLEOTIDE SEQUENCE [LARGE SCALE GENOMIC DNA]</scope>
    <source>
        <strain evidence="6 7">Sp-1</strain>
    </source>
</reference>
<gene>
    <name evidence="6" type="ORF">F0357_20095</name>
</gene>
<dbReference type="SUPFAM" id="SSF102215">
    <property type="entry name" value="Creatininase"/>
    <property type="match status" value="1"/>
</dbReference>
<dbReference type="EMBL" id="VWNA01000002">
    <property type="protein sequence ID" value="MQT14911.1"/>
    <property type="molecule type" value="Genomic_DNA"/>
</dbReference>
<dbReference type="GO" id="GO:0016811">
    <property type="term" value="F:hydrolase activity, acting on carbon-nitrogen (but not peptide) bonds, in linear amides"/>
    <property type="evidence" value="ECO:0007669"/>
    <property type="project" value="TreeGrafter"/>
</dbReference>
<name>A0A6A7YAC8_9HYPH</name>
<proteinExistence type="inferred from homology"/>